<gene>
    <name evidence="2" type="ORF">LYPA_23C009795</name>
</gene>
<accession>A0A485NND7</accession>
<evidence type="ECO:0000256" key="1">
    <source>
        <dbReference type="SAM" id="SignalP"/>
    </source>
</evidence>
<proteinExistence type="predicted"/>
<organism evidence="2 3">
    <name type="scientific">Lynx pardinus</name>
    <name type="common">Iberian lynx</name>
    <name type="synonym">Felis pardina</name>
    <dbReference type="NCBI Taxonomy" id="191816"/>
    <lineage>
        <taxon>Eukaryota</taxon>
        <taxon>Metazoa</taxon>
        <taxon>Chordata</taxon>
        <taxon>Craniata</taxon>
        <taxon>Vertebrata</taxon>
        <taxon>Euteleostomi</taxon>
        <taxon>Mammalia</taxon>
        <taxon>Eutheria</taxon>
        <taxon>Laurasiatheria</taxon>
        <taxon>Carnivora</taxon>
        <taxon>Feliformia</taxon>
        <taxon>Felidae</taxon>
        <taxon>Felinae</taxon>
        <taxon>Lynx</taxon>
    </lineage>
</organism>
<dbReference type="AlphaFoldDB" id="A0A485NND7"/>
<keyword evidence="3" id="KW-1185">Reference proteome</keyword>
<reference evidence="2 3" key="1">
    <citation type="submission" date="2019-01" db="EMBL/GenBank/DDBJ databases">
        <authorList>
            <person name="Alioto T."/>
            <person name="Alioto T."/>
        </authorList>
    </citation>
    <scope>NUCLEOTIDE SEQUENCE [LARGE SCALE GENOMIC DNA]</scope>
</reference>
<protein>
    <submittedName>
        <fullName evidence="2">Uncharacterized protein</fullName>
    </submittedName>
</protein>
<feature type="chain" id="PRO_5019725115" evidence="1">
    <location>
        <begin position="32"/>
        <end position="76"/>
    </location>
</feature>
<evidence type="ECO:0000313" key="3">
    <source>
        <dbReference type="Proteomes" id="UP000386466"/>
    </source>
</evidence>
<sequence length="76" mass="8157">MPQTRSVWVMHGSSHPLPAAVLALAVTQTWAEGAQASLSLSVPRVPRSCSSYSLVEGKTLDAALFWIILSIFSPSF</sequence>
<feature type="signal peptide" evidence="1">
    <location>
        <begin position="1"/>
        <end position="31"/>
    </location>
</feature>
<dbReference type="Proteomes" id="UP000386466">
    <property type="component" value="Unassembled WGS sequence"/>
</dbReference>
<dbReference type="EMBL" id="CAAGRJ010020558">
    <property type="protein sequence ID" value="VFV35045.1"/>
    <property type="molecule type" value="Genomic_DNA"/>
</dbReference>
<name>A0A485NND7_LYNPA</name>
<keyword evidence="1" id="KW-0732">Signal</keyword>
<evidence type="ECO:0000313" key="2">
    <source>
        <dbReference type="EMBL" id="VFV35045.1"/>
    </source>
</evidence>